<gene>
    <name evidence="3" type="primary">LOC106820904</name>
</gene>
<dbReference type="SMART" id="SM00137">
    <property type="entry name" value="MAM"/>
    <property type="match status" value="2"/>
</dbReference>
<dbReference type="SUPFAM" id="SSF49899">
    <property type="entry name" value="Concanavalin A-like lectins/glucanases"/>
    <property type="match status" value="2"/>
</dbReference>
<evidence type="ECO:0000313" key="2">
    <source>
        <dbReference type="Proteomes" id="UP000695022"/>
    </source>
</evidence>
<dbReference type="CDD" id="cd06263">
    <property type="entry name" value="MAM"/>
    <property type="match status" value="2"/>
</dbReference>
<protein>
    <submittedName>
        <fullName evidence="3">MAM and LDL-receptor class A domain-containing protein 1-like</fullName>
    </submittedName>
</protein>
<sequence>MYVETSSQVKGGKARLISNLHYATDGQCLVFYYHMYGTAVGSLNVYTRQAGLLGSVVWTLAGDQGDRWYKGMVDVASSTTFNVVFEGVVGSNVKGDIAIDDVFLLDQACPNPDACDFEFDLCSWNNEQGDDFDWIRHKGVSTMTSTGAQGDHTLNGTGYYLLADSYYPRAKGSKANIVSIEFSKDEPQCMTFWYYMHGKTIGSLNLYARKSVSNTNETLWGKALEQGNTWLFGFVTIANMTENYVLVLEAVIGDVYYSDMAIDDFNIMPGVCVNDTG</sequence>
<proteinExistence type="predicted"/>
<dbReference type="InterPro" id="IPR013320">
    <property type="entry name" value="ConA-like_dom_sf"/>
</dbReference>
<dbReference type="PANTHER" id="PTHR23282">
    <property type="entry name" value="APICAL ENDOSOMAL GLYCOPROTEIN PRECURSOR"/>
    <property type="match status" value="1"/>
</dbReference>
<evidence type="ECO:0000313" key="3">
    <source>
        <dbReference type="RefSeq" id="XP_014680990.1"/>
    </source>
</evidence>
<evidence type="ECO:0000259" key="1">
    <source>
        <dbReference type="PROSITE" id="PS50060"/>
    </source>
</evidence>
<dbReference type="Gene3D" id="2.60.120.200">
    <property type="match status" value="2"/>
</dbReference>
<feature type="domain" description="MAM" evidence="1">
    <location>
        <begin position="113"/>
        <end position="274"/>
    </location>
</feature>
<dbReference type="GeneID" id="106820904"/>
<dbReference type="PANTHER" id="PTHR23282:SF101">
    <property type="entry name" value="MAM DOMAIN-CONTAINING PROTEIN"/>
    <property type="match status" value="1"/>
</dbReference>
<dbReference type="PROSITE" id="PS50060">
    <property type="entry name" value="MAM_2"/>
    <property type="match status" value="2"/>
</dbReference>
<dbReference type="Pfam" id="PF00629">
    <property type="entry name" value="MAM"/>
    <property type="match status" value="2"/>
</dbReference>
<dbReference type="RefSeq" id="XP_014680990.1">
    <property type="nucleotide sequence ID" value="XM_014825504.1"/>
</dbReference>
<dbReference type="Proteomes" id="UP000695022">
    <property type="component" value="Unplaced"/>
</dbReference>
<reference evidence="3" key="1">
    <citation type="submission" date="2025-08" db="UniProtKB">
        <authorList>
            <consortium name="RefSeq"/>
        </authorList>
    </citation>
    <scope>IDENTIFICATION</scope>
</reference>
<organism evidence="2 3">
    <name type="scientific">Priapulus caudatus</name>
    <name type="common">Priapulid worm</name>
    <dbReference type="NCBI Taxonomy" id="37621"/>
    <lineage>
        <taxon>Eukaryota</taxon>
        <taxon>Metazoa</taxon>
        <taxon>Ecdysozoa</taxon>
        <taxon>Scalidophora</taxon>
        <taxon>Priapulida</taxon>
        <taxon>Priapulimorpha</taxon>
        <taxon>Priapulimorphida</taxon>
        <taxon>Priapulidae</taxon>
        <taxon>Priapulus</taxon>
    </lineage>
</organism>
<dbReference type="InterPro" id="IPR000998">
    <property type="entry name" value="MAM_dom"/>
</dbReference>
<feature type="domain" description="MAM" evidence="1">
    <location>
        <begin position="1"/>
        <end position="111"/>
    </location>
</feature>
<dbReference type="InterPro" id="IPR051560">
    <property type="entry name" value="MAM_domain-containing"/>
</dbReference>
<accession>A0ABM1F969</accession>
<name>A0ABM1F969_PRICU</name>
<keyword evidence="2" id="KW-1185">Reference proteome</keyword>